<organism evidence="12 13">
    <name type="scientific">Aspergillus lucknowensis</name>
    <dbReference type="NCBI Taxonomy" id="176173"/>
    <lineage>
        <taxon>Eukaryota</taxon>
        <taxon>Fungi</taxon>
        <taxon>Dikarya</taxon>
        <taxon>Ascomycota</taxon>
        <taxon>Pezizomycotina</taxon>
        <taxon>Eurotiomycetes</taxon>
        <taxon>Eurotiomycetidae</taxon>
        <taxon>Eurotiales</taxon>
        <taxon>Aspergillaceae</taxon>
        <taxon>Aspergillus</taxon>
        <taxon>Aspergillus subgen. Nidulantes</taxon>
    </lineage>
</organism>
<keyword evidence="13" id="KW-1185">Reference proteome</keyword>
<feature type="compositionally biased region" description="Basic and acidic residues" evidence="9">
    <location>
        <begin position="489"/>
        <end position="510"/>
    </location>
</feature>
<feature type="transmembrane region" description="Helical" evidence="10">
    <location>
        <begin position="369"/>
        <end position="390"/>
    </location>
</feature>
<evidence type="ECO:0000256" key="6">
    <source>
        <dbReference type="ARBA" id="ARBA00023136"/>
    </source>
</evidence>
<dbReference type="Pfam" id="PF07885">
    <property type="entry name" value="Ion_trans_2"/>
    <property type="match status" value="2"/>
</dbReference>
<dbReference type="Proteomes" id="UP001610432">
    <property type="component" value="Unassembled WGS sequence"/>
</dbReference>
<feature type="transmembrane region" description="Helical" evidence="10">
    <location>
        <begin position="425"/>
        <end position="442"/>
    </location>
</feature>
<dbReference type="InterPro" id="IPR003280">
    <property type="entry name" value="2pore_dom_K_chnl"/>
</dbReference>
<gene>
    <name evidence="12" type="ORF">BJX67DRAFT_205916</name>
</gene>
<feature type="transmembrane region" description="Helical" evidence="10">
    <location>
        <begin position="161"/>
        <end position="183"/>
    </location>
</feature>
<evidence type="ECO:0000256" key="5">
    <source>
        <dbReference type="ARBA" id="ARBA00023065"/>
    </source>
</evidence>
<feature type="transmembrane region" description="Helical" evidence="10">
    <location>
        <begin position="116"/>
        <end position="140"/>
    </location>
</feature>
<keyword evidence="3 8" id="KW-0812">Transmembrane</keyword>
<dbReference type="PRINTS" id="PR01333">
    <property type="entry name" value="2POREKCHANEL"/>
</dbReference>
<protein>
    <recommendedName>
        <fullName evidence="11">Potassium channel domain-containing protein</fullName>
    </recommendedName>
</protein>
<dbReference type="Gene3D" id="1.10.287.70">
    <property type="match status" value="2"/>
</dbReference>
<feature type="transmembrane region" description="Helical" evidence="10">
    <location>
        <begin position="203"/>
        <end position="221"/>
    </location>
</feature>
<feature type="transmembrane region" description="Helical" evidence="10">
    <location>
        <begin position="258"/>
        <end position="277"/>
    </location>
</feature>
<feature type="transmembrane region" description="Helical" evidence="10">
    <location>
        <begin position="396"/>
        <end position="413"/>
    </location>
</feature>
<comment type="subcellular location">
    <subcellularLocation>
        <location evidence="1">Membrane</location>
        <topology evidence="1">Multi-pass membrane protein</topology>
    </subcellularLocation>
</comment>
<feature type="transmembrane region" description="Helical" evidence="10">
    <location>
        <begin position="90"/>
        <end position="110"/>
    </location>
</feature>
<comment type="similarity">
    <text evidence="8">Belongs to the two pore domain potassium channel (TC 1.A.1.8) family.</text>
</comment>
<evidence type="ECO:0000256" key="7">
    <source>
        <dbReference type="ARBA" id="ARBA00023303"/>
    </source>
</evidence>
<evidence type="ECO:0000256" key="1">
    <source>
        <dbReference type="ARBA" id="ARBA00004141"/>
    </source>
</evidence>
<dbReference type="PANTHER" id="PTHR11003:SF342">
    <property type="entry name" value="OUTWARD-RECTIFIER POTASSIUM CHANNEL TOK1"/>
    <property type="match status" value="1"/>
</dbReference>
<keyword evidence="2 8" id="KW-0813">Transport</keyword>
<reference evidence="12 13" key="1">
    <citation type="submission" date="2024-07" db="EMBL/GenBank/DDBJ databases">
        <title>Section-level genome sequencing and comparative genomics of Aspergillus sections Usti and Cavernicolus.</title>
        <authorList>
            <consortium name="Lawrence Berkeley National Laboratory"/>
            <person name="Nybo J.L."/>
            <person name="Vesth T.C."/>
            <person name="Theobald S."/>
            <person name="Frisvad J.C."/>
            <person name="Larsen T.O."/>
            <person name="Kjaerboelling I."/>
            <person name="Rothschild-Mancinelli K."/>
            <person name="Lyhne E.K."/>
            <person name="Kogle M.E."/>
            <person name="Barry K."/>
            <person name="Clum A."/>
            <person name="Na H."/>
            <person name="Ledsgaard L."/>
            <person name="Lin J."/>
            <person name="Lipzen A."/>
            <person name="Kuo A."/>
            <person name="Riley R."/>
            <person name="Mondo S."/>
            <person name="Labutti K."/>
            <person name="Haridas S."/>
            <person name="Pangalinan J."/>
            <person name="Salamov A.A."/>
            <person name="Simmons B.A."/>
            <person name="Magnuson J.K."/>
            <person name="Chen J."/>
            <person name="Drula E."/>
            <person name="Henrissat B."/>
            <person name="Wiebenga A."/>
            <person name="Lubbers R.J."/>
            <person name="Gomes A.C."/>
            <person name="Macurrencykelacurrency M.R."/>
            <person name="Stajich J."/>
            <person name="Grigoriev I.V."/>
            <person name="Mortensen U.H."/>
            <person name="De Vries R.P."/>
            <person name="Baker S.E."/>
            <person name="Andersen M.R."/>
        </authorList>
    </citation>
    <scope>NUCLEOTIDE SEQUENCE [LARGE SCALE GENOMIC DNA]</scope>
    <source>
        <strain evidence="12 13">CBS 449.75</strain>
    </source>
</reference>
<evidence type="ECO:0000256" key="4">
    <source>
        <dbReference type="ARBA" id="ARBA00022989"/>
    </source>
</evidence>
<feature type="transmembrane region" description="Helical" evidence="10">
    <location>
        <begin position="35"/>
        <end position="62"/>
    </location>
</feature>
<accession>A0ABR4LJ56</accession>
<evidence type="ECO:0000259" key="11">
    <source>
        <dbReference type="Pfam" id="PF07885"/>
    </source>
</evidence>
<dbReference type="GeneID" id="98140587"/>
<evidence type="ECO:0000256" key="2">
    <source>
        <dbReference type="ARBA" id="ARBA00022448"/>
    </source>
</evidence>
<evidence type="ECO:0000256" key="3">
    <source>
        <dbReference type="ARBA" id="ARBA00022692"/>
    </source>
</evidence>
<dbReference type="PANTHER" id="PTHR11003">
    <property type="entry name" value="POTASSIUM CHANNEL, SUBFAMILY K"/>
    <property type="match status" value="1"/>
</dbReference>
<evidence type="ECO:0000313" key="13">
    <source>
        <dbReference type="Proteomes" id="UP001610432"/>
    </source>
</evidence>
<keyword evidence="5 8" id="KW-0406">Ion transport</keyword>
<feature type="domain" description="Potassium channel" evidence="11">
    <location>
        <begin position="209"/>
        <end position="282"/>
    </location>
</feature>
<name>A0ABR4LJ56_9EURO</name>
<comment type="caution">
    <text evidence="12">The sequence shown here is derived from an EMBL/GenBank/DDBJ whole genome shotgun (WGS) entry which is preliminary data.</text>
</comment>
<evidence type="ECO:0000256" key="9">
    <source>
        <dbReference type="SAM" id="MobiDB-lite"/>
    </source>
</evidence>
<keyword evidence="6 10" id="KW-0472">Membrane</keyword>
<proteinExistence type="inferred from homology"/>
<dbReference type="SUPFAM" id="SSF81324">
    <property type="entry name" value="Voltage-gated potassium channels"/>
    <property type="match status" value="2"/>
</dbReference>
<feature type="domain" description="Potassium channel" evidence="11">
    <location>
        <begin position="376"/>
        <end position="449"/>
    </location>
</feature>
<feature type="region of interest" description="Disordered" evidence="9">
    <location>
        <begin position="489"/>
        <end position="533"/>
    </location>
</feature>
<keyword evidence="7 8" id="KW-0407">Ion channel</keyword>
<dbReference type="EMBL" id="JBFXLQ010000039">
    <property type="protein sequence ID" value="KAL2864580.1"/>
    <property type="molecule type" value="Genomic_DNA"/>
</dbReference>
<evidence type="ECO:0000256" key="8">
    <source>
        <dbReference type="RuleBase" id="RU003857"/>
    </source>
</evidence>
<evidence type="ECO:0000256" key="10">
    <source>
        <dbReference type="SAM" id="Phobius"/>
    </source>
</evidence>
<dbReference type="RefSeq" id="XP_070883559.1">
    <property type="nucleotide sequence ID" value="XM_071025515.1"/>
</dbReference>
<dbReference type="InterPro" id="IPR013099">
    <property type="entry name" value="K_chnl_dom"/>
</dbReference>
<sequence length="638" mass="72490">MSRTSDSEAPRARSFRGLQLQFSMRPADDNEPQDWWFASTAIPLIAATTGPLANLMSIVALVSPWRNNIRWEQSDVDGSPVEVGYKDPRWCIALNATSLACGLAGNFFLLCNFTRIVRYIVALPVSIFLWLVSAFILVALTASVHIYHSPALPDQTYSQAYWSAVISAVLYFLLSVVLMINMLGYFLGHYPQNFALTDDQRTLILQTIAFVTWLAIGGAIFSRAIEISYADALYFSDITILTLGFGDITSPDAVARGLVFPYAVIGMIILGLVVSSIHRFAQQIHRDNVVMNHIERKRKDVVRRSQSNTELEYQQRHTRRQPIVSRISTFTRTSGNQSRLPQMEDERDRFNAMRAIQDETARFRRWTSLVASIIVFVIVWTCGAVVFWALEDSWTYFEALYFGFCCLLTIGYGDLTPTNNAARPFFVVWSLVAVPTMTTLISKMSDTLVDGYKHATNAVAGWTLLPQSGQYRAILAWFPRREKATRFHFFDKRQTSREEQTGVPEPEKGHNQKSPSKEQPGMSLEDLAREPGPTEHELAHQLAYAIRRTIKDSMSGKPKKYTYEEWVAFSRMIRFTDPKPDGMLVKEDEYGLLNWDWIGEDSPLLAEKTEPEWVLDRLCESLIRYLAAPVRQDTTSVS</sequence>
<keyword evidence="4 10" id="KW-1133">Transmembrane helix</keyword>
<evidence type="ECO:0000313" key="12">
    <source>
        <dbReference type="EMBL" id="KAL2864580.1"/>
    </source>
</evidence>
<feature type="transmembrane region" description="Helical" evidence="10">
    <location>
        <begin position="228"/>
        <end position="246"/>
    </location>
</feature>